<evidence type="ECO:0000256" key="2">
    <source>
        <dbReference type="SAM" id="Phobius"/>
    </source>
</evidence>
<evidence type="ECO:0000313" key="5">
    <source>
        <dbReference type="EMBL" id="KAJ9156755.1"/>
    </source>
</evidence>
<dbReference type="SMART" id="SM00321">
    <property type="entry name" value="WSC"/>
    <property type="match status" value="1"/>
</dbReference>
<dbReference type="InterPro" id="IPR002889">
    <property type="entry name" value="WSC_carb-bd"/>
</dbReference>
<dbReference type="EMBL" id="JANBVN010000051">
    <property type="protein sequence ID" value="KAJ9156755.1"/>
    <property type="molecule type" value="Genomic_DNA"/>
</dbReference>
<dbReference type="AlphaFoldDB" id="A0AA38S5R5"/>
<name>A0AA38S5R5_9PEZI</name>
<evidence type="ECO:0000313" key="6">
    <source>
        <dbReference type="Proteomes" id="UP001174691"/>
    </source>
</evidence>
<evidence type="ECO:0000256" key="1">
    <source>
        <dbReference type="SAM" id="MobiDB-lite"/>
    </source>
</evidence>
<feature type="domain" description="WSC" evidence="4">
    <location>
        <begin position="39"/>
        <end position="129"/>
    </location>
</feature>
<keyword evidence="2" id="KW-1133">Transmembrane helix</keyword>
<comment type="caution">
    <text evidence="5">The sequence shown here is derived from an EMBL/GenBank/DDBJ whole genome shotgun (WGS) entry which is preliminary data.</text>
</comment>
<keyword evidence="2" id="KW-0812">Transmembrane</keyword>
<feature type="transmembrane region" description="Helical" evidence="2">
    <location>
        <begin position="190"/>
        <end position="213"/>
    </location>
</feature>
<keyword evidence="2" id="KW-0472">Membrane</keyword>
<proteinExistence type="predicted"/>
<gene>
    <name evidence="5" type="ORF">NKR19_g4184</name>
</gene>
<sequence length="286" mass="29640">MRSISLCLAAAMLYIAPTLSQTTTKEGVEEPSAPPQVGLAVVQGCFSSQGELVSIGNLDFNSRDKCAVDNCKAKGYSVGASMGGSECYCGNKYPPKAALVNDTNCNTKCPGWGADACGGTFFWTVYNTGKEAAVRYSDDSVLSSSASDSSTTSKPTAVASTVVESVTLSVSPTSTGTQGKSGGGGSSNTAGIAAGVVVGVVAVAGIMGGIFFYMRRRRNKELEEEHRRNAAISNFFPSNGKPPSSSGGFSVADSRLDPVMAQRRVSNGSIADNEDYSRKILRVTNA</sequence>
<keyword evidence="3" id="KW-0732">Signal</keyword>
<dbReference type="PROSITE" id="PS51212">
    <property type="entry name" value="WSC"/>
    <property type="match status" value="1"/>
</dbReference>
<organism evidence="5 6">
    <name type="scientific">Coniochaeta hoffmannii</name>
    <dbReference type="NCBI Taxonomy" id="91930"/>
    <lineage>
        <taxon>Eukaryota</taxon>
        <taxon>Fungi</taxon>
        <taxon>Dikarya</taxon>
        <taxon>Ascomycota</taxon>
        <taxon>Pezizomycotina</taxon>
        <taxon>Sordariomycetes</taxon>
        <taxon>Sordariomycetidae</taxon>
        <taxon>Coniochaetales</taxon>
        <taxon>Coniochaetaceae</taxon>
        <taxon>Coniochaeta</taxon>
    </lineage>
</organism>
<evidence type="ECO:0000259" key="4">
    <source>
        <dbReference type="PROSITE" id="PS51212"/>
    </source>
</evidence>
<evidence type="ECO:0000256" key="3">
    <source>
        <dbReference type="SAM" id="SignalP"/>
    </source>
</evidence>
<accession>A0AA38S5R5</accession>
<protein>
    <recommendedName>
        <fullName evidence="4">WSC domain-containing protein</fullName>
    </recommendedName>
</protein>
<feature type="chain" id="PRO_5041377491" description="WSC domain-containing protein" evidence="3">
    <location>
        <begin position="21"/>
        <end position="286"/>
    </location>
</feature>
<feature type="compositionally biased region" description="Low complexity" evidence="1">
    <location>
        <begin position="233"/>
        <end position="250"/>
    </location>
</feature>
<feature type="region of interest" description="Disordered" evidence="1">
    <location>
        <begin position="233"/>
        <end position="252"/>
    </location>
</feature>
<dbReference type="Proteomes" id="UP001174691">
    <property type="component" value="Unassembled WGS sequence"/>
</dbReference>
<dbReference type="Pfam" id="PF01822">
    <property type="entry name" value="WSC"/>
    <property type="match status" value="1"/>
</dbReference>
<reference evidence="5" key="1">
    <citation type="submission" date="2022-07" db="EMBL/GenBank/DDBJ databases">
        <title>Fungi with potential for degradation of polypropylene.</title>
        <authorList>
            <person name="Gostincar C."/>
        </authorList>
    </citation>
    <scope>NUCLEOTIDE SEQUENCE</scope>
    <source>
        <strain evidence="5">EXF-13287</strain>
    </source>
</reference>
<keyword evidence="6" id="KW-1185">Reference proteome</keyword>
<feature type="signal peptide" evidence="3">
    <location>
        <begin position="1"/>
        <end position="20"/>
    </location>
</feature>